<name>A0A942Z6B2_9FIRM</name>
<dbReference type="Gene3D" id="1.10.10.10">
    <property type="entry name" value="Winged helix-like DNA-binding domain superfamily/Winged helix DNA-binding domain"/>
    <property type="match status" value="1"/>
</dbReference>
<protein>
    <recommendedName>
        <fullName evidence="1">Bacterial transcriptional activator domain-containing protein</fullName>
    </recommendedName>
</protein>
<sequence>MAKLEIYLLGRVEVLWEGQSIIDQLSHKSIGILSYMAIKKDKSFSRNKIANIFWDSSDSNSSRYNLRYNIWSLRKIFKNNDEEVDLFIADKESIRFNDEFNIYVDAENFHHKIKNSKENTIKDLEYLKGLYKGEFLEGFYIKDSSEFNDWVFYEREKFQRNYIKILSKLVDHYKSIEEYQKAIDILENMININPLKEELYLQLIKIYIKLGDRDLALHHYKRCCTVLREELNIGPMEETKKIFNQIQKGEIPQEKKEKEIKIEIKVKKKKTNLNLHYTDENTLEQVLERINPDRDKKIIYTYTYPLGNIEYYWISEVVDRIIEDYPRNILKRLPKYYWQDLSLINSATEKYLEDILSSQEMMDNKIFKALEDLLSEISKDEPLVIILDYVDAIDKKSLEFIKYILYRERFKNMTLVLIGKDDEHENIEEIKKYFKVEG</sequence>
<dbReference type="PANTHER" id="PTHR35807:SF2">
    <property type="entry name" value="TRANSCRIPTIONAL ACTIVATOR DOMAIN"/>
    <property type="match status" value="1"/>
</dbReference>
<reference evidence="2" key="1">
    <citation type="submission" date="2019-12" db="EMBL/GenBank/DDBJ databases">
        <title>Clostridiaceae gen. nov. sp. nov., isolated from sediment in Xinjiang, China.</title>
        <authorList>
            <person name="Zhang R."/>
        </authorList>
    </citation>
    <scope>NUCLEOTIDE SEQUENCE</scope>
    <source>
        <strain evidence="2">D2Q-11</strain>
    </source>
</reference>
<feature type="domain" description="Bacterial transcriptional activator" evidence="1">
    <location>
        <begin position="104"/>
        <end position="247"/>
    </location>
</feature>
<dbReference type="InterPro" id="IPR011990">
    <property type="entry name" value="TPR-like_helical_dom_sf"/>
</dbReference>
<dbReference type="InterPro" id="IPR036388">
    <property type="entry name" value="WH-like_DNA-bd_sf"/>
</dbReference>
<dbReference type="SUPFAM" id="SSF48452">
    <property type="entry name" value="TPR-like"/>
    <property type="match status" value="1"/>
</dbReference>
<dbReference type="EMBL" id="WSFT01000031">
    <property type="protein sequence ID" value="MBS4538296.1"/>
    <property type="molecule type" value="Genomic_DNA"/>
</dbReference>
<dbReference type="InterPro" id="IPR051677">
    <property type="entry name" value="AfsR-DnrI-RedD_regulator"/>
</dbReference>
<dbReference type="Gene3D" id="1.25.40.10">
    <property type="entry name" value="Tetratricopeptide repeat domain"/>
    <property type="match status" value="1"/>
</dbReference>
<evidence type="ECO:0000259" key="1">
    <source>
        <dbReference type="SMART" id="SM01043"/>
    </source>
</evidence>
<organism evidence="2 3">
    <name type="scientific">Anaeromonas frigoriresistens</name>
    <dbReference type="NCBI Taxonomy" id="2683708"/>
    <lineage>
        <taxon>Bacteria</taxon>
        <taxon>Bacillati</taxon>
        <taxon>Bacillota</taxon>
        <taxon>Tissierellia</taxon>
        <taxon>Tissierellales</taxon>
        <taxon>Thermohalobacteraceae</taxon>
        <taxon>Anaeromonas</taxon>
    </lineage>
</organism>
<dbReference type="InterPro" id="IPR005158">
    <property type="entry name" value="BTAD"/>
</dbReference>
<dbReference type="Proteomes" id="UP000724672">
    <property type="component" value="Unassembled WGS sequence"/>
</dbReference>
<dbReference type="GO" id="GO:0006355">
    <property type="term" value="P:regulation of DNA-templated transcription"/>
    <property type="evidence" value="ECO:0007669"/>
    <property type="project" value="InterPro"/>
</dbReference>
<dbReference type="AlphaFoldDB" id="A0A942Z6B2"/>
<dbReference type="InterPro" id="IPR016032">
    <property type="entry name" value="Sig_transdc_resp-reg_C-effctor"/>
</dbReference>
<dbReference type="SMART" id="SM01043">
    <property type="entry name" value="BTAD"/>
    <property type="match status" value="1"/>
</dbReference>
<evidence type="ECO:0000313" key="3">
    <source>
        <dbReference type="Proteomes" id="UP000724672"/>
    </source>
</evidence>
<dbReference type="GO" id="GO:0003677">
    <property type="term" value="F:DNA binding"/>
    <property type="evidence" value="ECO:0007669"/>
    <property type="project" value="InterPro"/>
</dbReference>
<comment type="caution">
    <text evidence="2">The sequence shown here is derived from an EMBL/GenBank/DDBJ whole genome shotgun (WGS) entry which is preliminary data.</text>
</comment>
<gene>
    <name evidence="2" type="ORF">GOQ27_07460</name>
</gene>
<accession>A0A942Z6B2</accession>
<keyword evidence="3" id="KW-1185">Reference proteome</keyword>
<dbReference type="RefSeq" id="WP_203366222.1">
    <property type="nucleotide sequence ID" value="NZ_WSFT01000031.1"/>
</dbReference>
<dbReference type="SUPFAM" id="SSF46894">
    <property type="entry name" value="C-terminal effector domain of the bipartite response regulators"/>
    <property type="match status" value="1"/>
</dbReference>
<dbReference type="Pfam" id="PF03704">
    <property type="entry name" value="BTAD"/>
    <property type="match status" value="1"/>
</dbReference>
<evidence type="ECO:0000313" key="2">
    <source>
        <dbReference type="EMBL" id="MBS4538296.1"/>
    </source>
</evidence>
<dbReference type="PANTHER" id="PTHR35807">
    <property type="entry name" value="TRANSCRIPTIONAL REGULATOR REDD-RELATED"/>
    <property type="match status" value="1"/>
</dbReference>
<proteinExistence type="predicted"/>